<dbReference type="InterPro" id="IPR003594">
    <property type="entry name" value="HATPase_dom"/>
</dbReference>
<dbReference type="SUPFAM" id="SSF55874">
    <property type="entry name" value="ATPase domain of HSP90 chaperone/DNA topoisomerase II/histidine kinase"/>
    <property type="match status" value="1"/>
</dbReference>
<dbReference type="CDD" id="cd16922">
    <property type="entry name" value="HATPase_EvgS-ArcB-TorS-like"/>
    <property type="match status" value="1"/>
</dbReference>
<dbReference type="PROSITE" id="PS50110">
    <property type="entry name" value="RESPONSE_REGULATORY"/>
    <property type="match status" value="1"/>
</dbReference>
<dbReference type="SUPFAM" id="SSF47384">
    <property type="entry name" value="Homodimeric domain of signal transducing histidine kinase"/>
    <property type="match status" value="1"/>
</dbReference>
<sequence length="788" mass="84377">MSDLIRLQNRIANAFGSSPVPGEETAKRVTVTPPPLSAEATFEPETVKTVEARPRGLTFSPYLFGGAGLLASAAALAIGKEAGLYAVIGGLGSVGIGAVILHFLTRSSTVVASAPPPQPVLKVPQRAPVSALALAERQQDARWGYDDSAAIHDSIHNALGDIVLTRDLEGRILSANAVFRRLVADVNPQGRTCQDLGLLFEAASQPGRFEVEMLTERGPRTFLWHDVTTRDARSGDLVVQSLARDVTDERQLARAREDARRRAEEASDAKSRLLATVSHEIRTPLGGILGMASLISRTRLSPEQASYIEGVRQSGEALGQLVDELLDCASIEAGRFTVNPVIADTRPFIEGVCEMLAHRAHAKGLEIAVTVDASVPGRLEFDSARVRQVLFNLIGNAVKFTRTGGVLIAAMLEGQDLVITVTDTGPGMNEAELAKIFREFEQVGAAGERSGGTGLGLTISTRIMAALGGTLSAASRKGAGSTFTLRLPVRAVQGEVNREERGLRLAASHVLLVAPAGPAARATVSTLLTLGARCRHVTTATEAAQALEGTAKSGPFTDIIVDHRLSQAFARAVPARAADDISGPRRIFLVNPEERTARRRGDYDAWLIRPLREKSLADVLTGRMHGVEQRDALNDNRPLPGFANTEPVVANANGLRILLAEDDPVNAMLARSTLEKEGHRVTHVMDFSDVLDVMLAPDGNRPDLLITDLNMPGGDGIDVIARIRAAERERGFVRTPVLVLSADKRRQAAQRALLNGADVVMEKPAGPERLLEEIKAIRRAQVDEKSGV</sequence>
<dbReference type="CDD" id="cd17546">
    <property type="entry name" value="REC_hyHK_CKI1_RcsC-like"/>
    <property type="match status" value="1"/>
</dbReference>
<keyword evidence="6" id="KW-0175">Coiled coil</keyword>
<keyword evidence="10" id="KW-0808">Transferase</keyword>
<dbReference type="PANTHER" id="PTHR45339">
    <property type="entry name" value="HYBRID SIGNAL TRANSDUCTION HISTIDINE KINASE J"/>
    <property type="match status" value="1"/>
</dbReference>
<keyword evidence="7" id="KW-0812">Transmembrane</keyword>
<dbReference type="Pfam" id="PF00512">
    <property type="entry name" value="HisKA"/>
    <property type="match status" value="1"/>
</dbReference>
<dbReference type="Proteomes" id="UP000584824">
    <property type="component" value="Unassembled WGS sequence"/>
</dbReference>
<dbReference type="PRINTS" id="PR00344">
    <property type="entry name" value="BCTRLSENSOR"/>
</dbReference>
<keyword evidence="7" id="KW-1133">Transmembrane helix</keyword>
<dbReference type="GO" id="GO:0000155">
    <property type="term" value="F:phosphorelay sensor kinase activity"/>
    <property type="evidence" value="ECO:0007669"/>
    <property type="project" value="InterPro"/>
</dbReference>
<dbReference type="Gene3D" id="1.10.287.130">
    <property type="match status" value="1"/>
</dbReference>
<feature type="modified residue" description="4-aspartylphosphate" evidence="5">
    <location>
        <position position="708"/>
    </location>
</feature>
<protein>
    <recommendedName>
        <fullName evidence="2">histidine kinase</fullName>
        <ecNumber evidence="2">2.7.13.3</ecNumber>
    </recommendedName>
</protein>
<dbReference type="PANTHER" id="PTHR45339:SF1">
    <property type="entry name" value="HYBRID SIGNAL TRANSDUCTION HISTIDINE KINASE J"/>
    <property type="match status" value="1"/>
</dbReference>
<keyword evidence="7" id="KW-0472">Membrane</keyword>
<feature type="coiled-coil region" evidence="6">
    <location>
        <begin position="249"/>
        <end position="276"/>
    </location>
</feature>
<evidence type="ECO:0000256" key="1">
    <source>
        <dbReference type="ARBA" id="ARBA00000085"/>
    </source>
</evidence>
<dbReference type="InterPro" id="IPR036890">
    <property type="entry name" value="HATPase_C_sf"/>
</dbReference>
<dbReference type="AlphaFoldDB" id="A0A7W6NYW3"/>
<dbReference type="SMART" id="SM00448">
    <property type="entry name" value="REC"/>
    <property type="match status" value="1"/>
</dbReference>
<feature type="transmembrane region" description="Helical" evidence="7">
    <location>
        <begin position="59"/>
        <end position="77"/>
    </location>
</feature>
<gene>
    <name evidence="10" type="ORF">GGQ66_000130</name>
</gene>
<evidence type="ECO:0000256" key="2">
    <source>
        <dbReference type="ARBA" id="ARBA00012438"/>
    </source>
</evidence>
<keyword evidence="11" id="KW-1185">Reference proteome</keyword>
<dbReference type="Gene3D" id="3.30.565.10">
    <property type="entry name" value="Histidine kinase-like ATPase, C-terminal domain"/>
    <property type="match status" value="1"/>
</dbReference>
<evidence type="ECO:0000259" key="8">
    <source>
        <dbReference type="PROSITE" id="PS50109"/>
    </source>
</evidence>
<dbReference type="CDD" id="cd00082">
    <property type="entry name" value="HisKA"/>
    <property type="match status" value="1"/>
</dbReference>
<reference evidence="10 11" key="1">
    <citation type="submission" date="2020-08" db="EMBL/GenBank/DDBJ databases">
        <title>Genomic Encyclopedia of Type Strains, Phase IV (KMG-IV): sequencing the most valuable type-strain genomes for metagenomic binning, comparative biology and taxonomic classification.</title>
        <authorList>
            <person name="Goeker M."/>
        </authorList>
    </citation>
    <scope>NUCLEOTIDE SEQUENCE [LARGE SCALE GENOMIC DNA]</scope>
    <source>
        <strain evidence="10 11">DSM 26385</strain>
    </source>
</reference>
<dbReference type="InterPro" id="IPR005467">
    <property type="entry name" value="His_kinase_dom"/>
</dbReference>
<evidence type="ECO:0000313" key="11">
    <source>
        <dbReference type="Proteomes" id="UP000584824"/>
    </source>
</evidence>
<keyword evidence="4" id="KW-0902">Two-component regulatory system</keyword>
<evidence type="ECO:0000259" key="9">
    <source>
        <dbReference type="PROSITE" id="PS50110"/>
    </source>
</evidence>
<name>A0A7W6NYW3_9HYPH</name>
<evidence type="ECO:0000256" key="5">
    <source>
        <dbReference type="PROSITE-ProRule" id="PRU00169"/>
    </source>
</evidence>
<evidence type="ECO:0000313" key="10">
    <source>
        <dbReference type="EMBL" id="MBB4101614.1"/>
    </source>
</evidence>
<dbReference type="InterPro" id="IPR004358">
    <property type="entry name" value="Sig_transdc_His_kin-like_C"/>
</dbReference>
<evidence type="ECO:0000256" key="3">
    <source>
        <dbReference type="ARBA" id="ARBA00022553"/>
    </source>
</evidence>
<proteinExistence type="predicted"/>
<keyword evidence="10" id="KW-0418">Kinase</keyword>
<keyword evidence="3 5" id="KW-0597">Phosphoprotein</keyword>
<dbReference type="InterPro" id="IPR001789">
    <property type="entry name" value="Sig_transdc_resp-reg_receiver"/>
</dbReference>
<dbReference type="EMBL" id="JACIDU010000001">
    <property type="protein sequence ID" value="MBB4101614.1"/>
    <property type="molecule type" value="Genomic_DNA"/>
</dbReference>
<dbReference type="Gene3D" id="3.40.50.2300">
    <property type="match status" value="1"/>
</dbReference>
<dbReference type="InterPro" id="IPR036097">
    <property type="entry name" value="HisK_dim/P_sf"/>
</dbReference>
<dbReference type="InterPro" id="IPR011006">
    <property type="entry name" value="CheY-like_superfamily"/>
</dbReference>
<organism evidence="10 11">
    <name type="scientific">Allorhizobium borbori</name>
    <dbReference type="NCBI Taxonomy" id="485907"/>
    <lineage>
        <taxon>Bacteria</taxon>
        <taxon>Pseudomonadati</taxon>
        <taxon>Pseudomonadota</taxon>
        <taxon>Alphaproteobacteria</taxon>
        <taxon>Hyphomicrobiales</taxon>
        <taxon>Rhizobiaceae</taxon>
        <taxon>Rhizobium/Agrobacterium group</taxon>
        <taxon>Allorhizobium</taxon>
    </lineage>
</organism>
<accession>A0A7W6NYW3</accession>
<dbReference type="InterPro" id="IPR003661">
    <property type="entry name" value="HisK_dim/P_dom"/>
</dbReference>
<comment type="caution">
    <text evidence="10">The sequence shown here is derived from an EMBL/GenBank/DDBJ whole genome shotgun (WGS) entry which is preliminary data.</text>
</comment>
<dbReference type="Pfam" id="PF02518">
    <property type="entry name" value="HATPase_c"/>
    <property type="match status" value="1"/>
</dbReference>
<dbReference type="SUPFAM" id="SSF52172">
    <property type="entry name" value="CheY-like"/>
    <property type="match status" value="1"/>
</dbReference>
<dbReference type="SMART" id="SM00388">
    <property type="entry name" value="HisKA"/>
    <property type="match status" value="1"/>
</dbReference>
<dbReference type="PROSITE" id="PS50109">
    <property type="entry name" value="HIS_KIN"/>
    <property type="match status" value="1"/>
</dbReference>
<dbReference type="RefSeq" id="WP_183788389.1">
    <property type="nucleotide sequence ID" value="NZ_JACIDU010000001.1"/>
</dbReference>
<evidence type="ECO:0000256" key="6">
    <source>
        <dbReference type="SAM" id="Coils"/>
    </source>
</evidence>
<dbReference type="Pfam" id="PF00072">
    <property type="entry name" value="Response_reg"/>
    <property type="match status" value="1"/>
</dbReference>
<evidence type="ECO:0000256" key="7">
    <source>
        <dbReference type="SAM" id="Phobius"/>
    </source>
</evidence>
<evidence type="ECO:0000256" key="4">
    <source>
        <dbReference type="ARBA" id="ARBA00023012"/>
    </source>
</evidence>
<dbReference type="SMART" id="SM00387">
    <property type="entry name" value="HATPase_c"/>
    <property type="match status" value="1"/>
</dbReference>
<feature type="transmembrane region" description="Helical" evidence="7">
    <location>
        <begin position="84"/>
        <end position="104"/>
    </location>
</feature>
<feature type="domain" description="Response regulatory" evidence="9">
    <location>
        <begin position="656"/>
        <end position="778"/>
    </location>
</feature>
<comment type="catalytic activity">
    <reaction evidence="1">
        <text>ATP + protein L-histidine = ADP + protein N-phospho-L-histidine.</text>
        <dbReference type="EC" id="2.7.13.3"/>
    </reaction>
</comment>
<dbReference type="EC" id="2.7.13.3" evidence="2"/>
<feature type="domain" description="Histidine kinase" evidence="8">
    <location>
        <begin position="276"/>
        <end position="491"/>
    </location>
</feature>